<feature type="region of interest" description="Disordered" evidence="1">
    <location>
        <begin position="196"/>
        <end position="218"/>
    </location>
</feature>
<dbReference type="AlphaFoldDB" id="A0A239F763"/>
<keyword evidence="3" id="KW-1185">Reference proteome</keyword>
<name>A0A239F763_9BACT</name>
<proteinExistence type="predicted"/>
<evidence type="ECO:0008006" key="4">
    <source>
        <dbReference type="Google" id="ProtNLM"/>
    </source>
</evidence>
<sequence length="498" mass="55875">MLTEKELEEIRRKMLELEEEPPVGSWQSIQAEVRPKQKWRSWWFLPLLLLLLVGTYQLMKTGPEIGQVDKSQVASTQIPSAKRKLKNEKVNGEQPVAPVPPVPESNIGEQLAQTSVDKKQQVMQQDLQENPALTAGASTPYLSTPEHTYGGRWPQAEFILELPVISVSITSVADSADMIPRGQISKRLLPEAPILPYPDKKKARKHKTTKTRDTETPAVEKTGAEVAAVAPAKEKKTKAAAIPEKAVVEEKQQSKATPQKKQEHSRNEWTAGVYFAPRYAFRKFVPNASDDILITKVSSANQLDPERMGFEFGANYSRVLSPGLFAEGGLSWMQLKENVTYTLTTGEIDTFNVSQTGGRQIVIESKLRTEERQLVSSYAYGGLRLGATYYFMERGNSRLNITVAGGANLLIKGRTKQYSNGVWTETVEFPSVENILEQSNYNLQFGMGYNVSVLENYEVTLMPTINYFLGSTYKEREPLGLKPYSLGLNLQLKRRFNH</sequence>
<dbReference type="Proteomes" id="UP000198432">
    <property type="component" value="Unassembled WGS sequence"/>
</dbReference>
<feature type="region of interest" description="Disordered" evidence="1">
    <location>
        <begin position="247"/>
        <end position="266"/>
    </location>
</feature>
<gene>
    <name evidence="2" type="ORF">SAMN06296052_10818</name>
</gene>
<reference evidence="3" key="1">
    <citation type="submission" date="2017-06" db="EMBL/GenBank/DDBJ databases">
        <authorList>
            <person name="Varghese N."/>
            <person name="Submissions S."/>
        </authorList>
    </citation>
    <scope>NUCLEOTIDE SEQUENCE [LARGE SCALE GENOMIC DNA]</scope>
    <source>
        <strain evidence="3">NKM1</strain>
    </source>
</reference>
<dbReference type="OrthoDB" id="894003at2"/>
<accession>A0A239F763</accession>
<dbReference type="EMBL" id="FZOQ01000008">
    <property type="protein sequence ID" value="SNS52002.1"/>
    <property type="molecule type" value="Genomic_DNA"/>
</dbReference>
<evidence type="ECO:0000313" key="3">
    <source>
        <dbReference type="Proteomes" id="UP000198432"/>
    </source>
</evidence>
<organism evidence="2 3">
    <name type="scientific">Pontibacter ummariensis</name>
    <dbReference type="NCBI Taxonomy" id="1610492"/>
    <lineage>
        <taxon>Bacteria</taxon>
        <taxon>Pseudomonadati</taxon>
        <taxon>Bacteroidota</taxon>
        <taxon>Cytophagia</taxon>
        <taxon>Cytophagales</taxon>
        <taxon>Hymenobacteraceae</taxon>
        <taxon>Pontibacter</taxon>
    </lineage>
</organism>
<protein>
    <recommendedName>
        <fullName evidence="4">Outer membrane protein beta-barrel domain-containing protein</fullName>
    </recommendedName>
</protein>
<evidence type="ECO:0000313" key="2">
    <source>
        <dbReference type="EMBL" id="SNS52002.1"/>
    </source>
</evidence>
<evidence type="ECO:0000256" key="1">
    <source>
        <dbReference type="SAM" id="MobiDB-lite"/>
    </source>
</evidence>
<feature type="region of interest" description="Disordered" evidence="1">
    <location>
        <begin position="84"/>
        <end position="106"/>
    </location>
</feature>
<dbReference type="RefSeq" id="WP_089319099.1">
    <property type="nucleotide sequence ID" value="NZ_FZOQ01000008.1"/>
</dbReference>